<feature type="binding site" evidence="6">
    <location>
        <position position="212"/>
    </location>
    <ligand>
        <name>NAD(+)</name>
        <dbReference type="ChEBI" id="CHEBI:57540"/>
    </ligand>
</feature>
<feature type="binding site" evidence="6">
    <location>
        <begin position="74"/>
        <end position="75"/>
    </location>
    <ligand>
        <name>NAD(+)</name>
        <dbReference type="ChEBI" id="CHEBI:57540"/>
    </ligand>
</feature>
<evidence type="ECO:0000256" key="3">
    <source>
        <dbReference type="ARBA" id="ARBA00022857"/>
    </source>
</evidence>
<protein>
    <recommendedName>
        <fullName evidence="6">NAD kinase</fullName>
        <ecNumber evidence="6">2.7.1.23</ecNumber>
    </recommendedName>
    <alternativeName>
        <fullName evidence="6">ATP-dependent NAD kinase</fullName>
    </alternativeName>
</protein>
<evidence type="ECO:0000256" key="2">
    <source>
        <dbReference type="ARBA" id="ARBA00022777"/>
    </source>
</evidence>
<dbReference type="KEGG" id="nia:A8C56_19235"/>
<name>A0A1A9I841_9BACT</name>
<evidence type="ECO:0000256" key="1">
    <source>
        <dbReference type="ARBA" id="ARBA00022679"/>
    </source>
</evidence>
<feature type="active site" description="Proton acceptor" evidence="6">
    <location>
        <position position="74"/>
    </location>
</feature>
<keyword evidence="1 6" id="KW-0808">Transferase</keyword>
<comment type="cofactor">
    <cofactor evidence="6">
        <name>a divalent metal cation</name>
        <dbReference type="ChEBI" id="CHEBI:60240"/>
    </cofactor>
</comment>
<dbReference type="Pfam" id="PF20143">
    <property type="entry name" value="NAD_kinase_C"/>
    <property type="match status" value="1"/>
</dbReference>
<evidence type="ECO:0000256" key="5">
    <source>
        <dbReference type="ARBA" id="ARBA00047925"/>
    </source>
</evidence>
<dbReference type="InterPro" id="IPR002504">
    <property type="entry name" value="NADK"/>
</dbReference>
<accession>A0A1A9I841</accession>
<comment type="similarity">
    <text evidence="6">Belongs to the NAD kinase family.</text>
</comment>
<dbReference type="InterPro" id="IPR017438">
    <property type="entry name" value="ATP-NAD_kinase_N"/>
</dbReference>
<dbReference type="Proteomes" id="UP000077667">
    <property type="component" value="Chromosome"/>
</dbReference>
<dbReference type="GO" id="GO:0019674">
    <property type="term" value="P:NAD+ metabolic process"/>
    <property type="evidence" value="ECO:0007669"/>
    <property type="project" value="InterPro"/>
</dbReference>
<dbReference type="GO" id="GO:0005524">
    <property type="term" value="F:ATP binding"/>
    <property type="evidence" value="ECO:0007669"/>
    <property type="project" value="UniProtKB-KW"/>
</dbReference>
<keyword evidence="6" id="KW-0067">ATP-binding</keyword>
<feature type="binding site" evidence="6">
    <location>
        <begin position="188"/>
        <end position="193"/>
    </location>
    <ligand>
        <name>NAD(+)</name>
        <dbReference type="ChEBI" id="CHEBI:57540"/>
    </ligand>
</feature>
<keyword evidence="2 6" id="KW-0418">Kinase</keyword>
<dbReference type="Gene3D" id="2.60.200.30">
    <property type="entry name" value="Probable inorganic polyphosphate/atp-NAD kinase, domain 2"/>
    <property type="match status" value="1"/>
</dbReference>
<dbReference type="AlphaFoldDB" id="A0A1A9I841"/>
<dbReference type="NCBIfam" id="NF002521">
    <property type="entry name" value="PRK01911.1"/>
    <property type="match status" value="1"/>
</dbReference>
<organism evidence="7 8">
    <name type="scientific">Niabella ginsenosidivorans</name>
    <dbReference type="NCBI Taxonomy" id="1176587"/>
    <lineage>
        <taxon>Bacteria</taxon>
        <taxon>Pseudomonadati</taxon>
        <taxon>Bacteroidota</taxon>
        <taxon>Chitinophagia</taxon>
        <taxon>Chitinophagales</taxon>
        <taxon>Chitinophagaceae</taxon>
        <taxon>Niabella</taxon>
    </lineage>
</organism>
<dbReference type="InterPro" id="IPR016064">
    <property type="entry name" value="NAD/diacylglycerol_kinase_sf"/>
</dbReference>
<dbReference type="GO" id="GO:0051287">
    <property type="term" value="F:NAD binding"/>
    <property type="evidence" value="ECO:0007669"/>
    <property type="project" value="UniProtKB-ARBA"/>
</dbReference>
<dbReference type="SUPFAM" id="SSF111331">
    <property type="entry name" value="NAD kinase/diacylglycerol kinase-like"/>
    <property type="match status" value="1"/>
</dbReference>
<feature type="binding site" evidence="6">
    <location>
        <begin position="147"/>
        <end position="148"/>
    </location>
    <ligand>
        <name>NAD(+)</name>
        <dbReference type="ChEBI" id="CHEBI:57540"/>
    </ligand>
</feature>
<dbReference type="Pfam" id="PF01513">
    <property type="entry name" value="NAD_kinase"/>
    <property type="match status" value="1"/>
</dbReference>
<keyword evidence="8" id="KW-1185">Reference proteome</keyword>
<dbReference type="Gene3D" id="3.40.50.10330">
    <property type="entry name" value="Probable inorganic polyphosphate/atp-NAD kinase, domain 1"/>
    <property type="match status" value="1"/>
</dbReference>
<dbReference type="InterPro" id="IPR017437">
    <property type="entry name" value="ATP-NAD_kinase_PpnK-typ_C"/>
</dbReference>
<dbReference type="GO" id="GO:0046872">
    <property type="term" value="F:metal ion binding"/>
    <property type="evidence" value="ECO:0007669"/>
    <property type="project" value="UniProtKB-UniRule"/>
</dbReference>
<evidence type="ECO:0000256" key="4">
    <source>
        <dbReference type="ARBA" id="ARBA00023027"/>
    </source>
</evidence>
<dbReference type="EC" id="2.7.1.23" evidence="6"/>
<dbReference type="EMBL" id="CP015772">
    <property type="protein sequence ID" value="ANH82832.1"/>
    <property type="molecule type" value="Genomic_DNA"/>
</dbReference>
<keyword evidence="6" id="KW-0547">Nucleotide-binding</keyword>
<comment type="function">
    <text evidence="6">Involved in the regulation of the intracellular balance of NAD and NADP, and is a key enzyme in the biosynthesis of NADP. Catalyzes specifically the phosphorylation on 2'-hydroxyl of the adenosine moiety of NAD to yield NADP.</text>
</comment>
<dbReference type="PANTHER" id="PTHR20275">
    <property type="entry name" value="NAD KINASE"/>
    <property type="match status" value="1"/>
</dbReference>
<evidence type="ECO:0000313" key="7">
    <source>
        <dbReference type="EMBL" id="ANH82832.1"/>
    </source>
</evidence>
<proteinExistence type="inferred from homology"/>
<dbReference type="HAMAP" id="MF_00361">
    <property type="entry name" value="NAD_kinase"/>
    <property type="match status" value="1"/>
</dbReference>
<dbReference type="STRING" id="1176587.A8C56_19235"/>
<sequence>MTIAVYSRGIDQLKLEDVKTFFNEVQYYDLQIIVFKPFFDEIKEHIPLAEDTGVFLETADLSKEVECIISLGGDGTLLDTVALISDKPIAIMGINFGRLGFLASIGSDNLKLAIRSLAFRTYVTEQRTLVHLDADIPMFGDKPFGLNEFAIHKRDTASMIKVHTFINGEFLNVYWADGLVVSTPTGSTGYSLSCGGPIVFPDSGNFVITPVAPHHLNTRSLVVNDNSIISFEIESRADDIICALDSRKEIVTKNVSLAVRKERFTISLIRLGENNFLHTLQTKLIWGLDRRNTPA</sequence>
<keyword evidence="3 6" id="KW-0521">NADP</keyword>
<evidence type="ECO:0000313" key="8">
    <source>
        <dbReference type="Proteomes" id="UP000077667"/>
    </source>
</evidence>
<dbReference type="OrthoDB" id="9774737at2"/>
<dbReference type="GO" id="GO:0006741">
    <property type="term" value="P:NADP+ biosynthetic process"/>
    <property type="evidence" value="ECO:0007669"/>
    <property type="project" value="UniProtKB-UniRule"/>
</dbReference>
<keyword evidence="6" id="KW-0963">Cytoplasm</keyword>
<dbReference type="RefSeq" id="WP_067759690.1">
    <property type="nucleotide sequence ID" value="NZ_CP015772.1"/>
</dbReference>
<comment type="catalytic activity">
    <reaction evidence="5 6">
        <text>NAD(+) + ATP = ADP + NADP(+) + H(+)</text>
        <dbReference type="Rhea" id="RHEA:18629"/>
        <dbReference type="ChEBI" id="CHEBI:15378"/>
        <dbReference type="ChEBI" id="CHEBI:30616"/>
        <dbReference type="ChEBI" id="CHEBI:57540"/>
        <dbReference type="ChEBI" id="CHEBI:58349"/>
        <dbReference type="ChEBI" id="CHEBI:456216"/>
        <dbReference type="EC" id="2.7.1.23"/>
    </reaction>
</comment>
<keyword evidence="4 6" id="KW-0520">NAD</keyword>
<comment type="subcellular location">
    <subcellularLocation>
        <location evidence="6">Cytoplasm</location>
    </subcellularLocation>
</comment>
<dbReference type="PANTHER" id="PTHR20275:SF0">
    <property type="entry name" value="NAD KINASE"/>
    <property type="match status" value="1"/>
</dbReference>
<dbReference type="GO" id="GO:0005737">
    <property type="term" value="C:cytoplasm"/>
    <property type="evidence" value="ECO:0007669"/>
    <property type="project" value="UniProtKB-SubCell"/>
</dbReference>
<evidence type="ECO:0000256" key="6">
    <source>
        <dbReference type="HAMAP-Rule" id="MF_00361"/>
    </source>
</evidence>
<gene>
    <name evidence="6" type="primary">nadK</name>
    <name evidence="7" type="ORF">A8C56_19235</name>
</gene>
<feature type="binding site" evidence="6">
    <location>
        <position position="177"/>
    </location>
    <ligand>
        <name>NAD(+)</name>
        <dbReference type="ChEBI" id="CHEBI:57540"/>
    </ligand>
</feature>
<dbReference type="GO" id="GO:0003951">
    <property type="term" value="F:NAD+ kinase activity"/>
    <property type="evidence" value="ECO:0007669"/>
    <property type="project" value="UniProtKB-UniRule"/>
</dbReference>
<comment type="caution">
    <text evidence="6">Lacks conserved residue(s) required for the propagation of feature annotation.</text>
</comment>
<reference evidence="7 8" key="1">
    <citation type="submission" date="2016-05" db="EMBL/GenBank/DDBJ databases">
        <title>Niabella ginsenosidivorans BS26 whole genome sequencing.</title>
        <authorList>
            <person name="Im W.T."/>
            <person name="Siddiqi M.Z."/>
        </authorList>
    </citation>
    <scope>NUCLEOTIDE SEQUENCE [LARGE SCALE GENOMIC DNA]</scope>
    <source>
        <strain evidence="7 8">BS26</strain>
    </source>
</reference>